<dbReference type="AlphaFoldDB" id="A0A1S2N398"/>
<proteinExistence type="predicted"/>
<evidence type="ECO:0000313" key="1">
    <source>
        <dbReference type="EMBL" id="OIJ39557.1"/>
    </source>
</evidence>
<comment type="caution">
    <text evidence="1">The sequence shown here is derived from an EMBL/GenBank/DDBJ whole genome shotgun (WGS) entry which is preliminary data.</text>
</comment>
<accession>A0A1S2N398</accession>
<organism evidence="1 2">
    <name type="scientific">Massilia timonae</name>
    <dbReference type="NCBI Taxonomy" id="47229"/>
    <lineage>
        <taxon>Bacteria</taxon>
        <taxon>Pseudomonadati</taxon>
        <taxon>Pseudomonadota</taxon>
        <taxon>Betaproteobacteria</taxon>
        <taxon>Burkholderiales</taxon>
        <taxon>Oxalobacteraceae</taxon>
        <taxon>Telluria group</taxon>
        <taxon>Massilia</taxon>
    </lineage>
</organism>
<dbReference type="EMBL" id="JRYB01000001">
    <property type="protein sequence ID" value="OIJ39557.1"/>
    <property type="molecule type" value="Genomic_DNA"/>
</dbReference>
<dbReference type="Proteomes" id="UP000180246">
    <property type="component" value="Unassembled WGS sequence"/>
</dbReference>
<evidence type="ECO:0000313" key="2">
    <source>
        <dbReference type="Proteomes" id="UP000180246"/>
    </source>
</evidence>
<name>A0A1S2N398_9BURK</name>
<protein>
    <submittedName>
        <fullName evidence="1">Uncharacterized protein</fullName>
    </submittedName>
</protein>
<gene>
    <name evidence="1" type="ORF">LO55_2177</name>
</gene>
<dbReference type="RefSeq" id="WP_071361453.1">
    <property type="nucleotide sequence ID" value="NZ_JRYB01000001.1"/>
</dbReference>
<sequence length="150" mass="16305">MSSALASLLKRHWPLTALAGLCGLALLLGMVAPLRGGSHELLLAFPSTVGGELALPAEIRLTRGVRDVLLLRNEGRVPVVFGPLKIGAGRELRLPFGEAGLYTYACPPVAGKVVRVRVVDAPGPGWGRLRWRLDDLRQWVRYLPLRSPDE</sequence>
<reference evidence="1 2" key="1">
    <citation type="submission" date="2014-10" db="EMBL/GenBank/DDBJ databases">
        <authorList>
            <person name="Seo M.-J."/>
            <person name="Seok Y.J."/>
            <person name="Cha I.-T."/>
        </authorList>
    </citation>
    <scope>NUCLEOTIDE SEQUENCE [LARGE SCALE GENOMIC DNA]</scope>
    <source>
        <strain evidence="1 2">NEU</strain>
    </source>
</reference>